<evidence type="ECO:0000256" key="1">
    <source>
        <dbReference type="ARBA" id="ARBA00000971"/>
    </source>
</evidence>
<accession>A6UX29</accession>
<dbReference type="PANTHER" id="PTHR47861">
    <property type="entry name" value="FKBP-TYPE PEPTIDYL-PROLYL CIS-TRANS ISOMERASE SLYD"/>
    <property type="match status" value="1"/>
</dbReference>
<dbReference type="Pfam" id="PF22199">
    <property type="entry name" value="FKBP26_IF"/>
    <property type="match status" value="1"/>
</dbReference>
<dbReference type="RefSeq" id="WP_011974183.1">
    <property type="nucleotide sequence ID" value="NC_009635.1"/>
</dbReference>
<dbReference type="SUPFAM" id="SSF54534">
    <property type="entry name" value="FKBP-like"/>
    <property type="match status" value="1"/>
</dbReference>
<reference evidence="8" key="1">
    <citation type="submission" date="2007-06" db="EMBL/GenBank/DDBJ databases">
        <title>Complete sequence of Methanococcus aeolicus Nankai-3.</title>
        <authorList>
            <consortium name="US DOE Joint Genome Institute"/>
            <person name="Copeland A."/>
            <person name="Lucas S."/>
            <person name="Lapidus A."/>
            <person name="Barry K."/>
            <person name="Glavina del Rio T."/>
            <person name="Dalin E."/>
            <person name="Tice H."/>
            <person name="Pitluck S."/>
            <person name="Chain P."/>
            <person name="Malfatti S."/>
            <person name="Shin M."/>
            <person name="Vergez L."/>
            <person name="Schmutz J."/>
            <person name="Larimer F."/>
            <person name="Land M."/>
            <person name="Hauser L."/>
            <person name="Kyrpides N."/>
            <person name="Lykidis A."/>
            <person name="Sieprawska-Lupa M."/>
            <person name="Whitman W.B."/>
            <person name="Richardson P."/>
        </authorList>
    </citation>
    <scope>NUCLEOTIDE SEQUENCE [LARGE SCALE GENOMIC DNA]</scope>
    <source>
        <strain evidence="8">Nankai-3</strain>
    </source>
</reference>
<keyword evidence="5 6" id="KW-0413">Isomerase</keyword>
<dbReference type="Gene3D" id="3.10.50.40">
    <property type="match status" value="1"/>
</dbReference>
<dbReference type="eggNOG" id="arCOG00980">
    <property type="taxonomic scope" value="Archaea"/>
</dbReference>
<protein>
    <recommendedName>
        <fullName evidence="3 6">peptidylprolyl isomerase</fullName>
        <ecNumber evidence="3 6">5.2.1.8</ecNumber>
    </recommendedName>
</protein>
<evidence type="ECO:0000256" key="2">
    <source>
        <dbReference type="ARBA" id="ARBA00006577"/>
    </source>
</evidence>
<dbReference type="Proteomes" id="UP000001106">
    <property type="component" value="Chromosome"/>
</dbReference>
<evidence type="ECO:0000259" key="7">
    <source>
        <dbReference type="PROSITE" id="PS50059"/>
    </source>
</evidence>
<gene>
    <name evidence="8" type="ordered locus">Maeo_1475</name>
</gene>
<keyword evidence="4 6" id="KW-0697">Rotamase</keyword>
<evidence type="ECO:0000256" key="5">
    <source>
        <dbReference type="ARBA" id="ARBA00023235"/>
    </source>
</evidence>
<dbReference type="STRING" id="419665.Maeo_1475"/>
<dbReference type="InterPro" id="IPR048261">
    <property type="entry name" value="SlpA/SlyD-like_ins_sf"/>
</dbReference>
<proteinExistence type="inferred from homology"/>
<evidence type="ECO:0000256" key="4">
    <source>
        <dbReference type="ARBA" id="ARBA00023110"/>
    </source>
</evidence>
<dbReference type="EC" id="5.2.1.8" evidence="3 6"/>
<dbReference type="GeneID" id="5326237"/>
<dbReference type="Pfam" id="PF18046">
    <property type="entry name" value="FKBP26_C"/>
    <property type="match status" value="1"/>
</dbReference>
<dbReference type="InterPro" id="IPR046357">
    <property type="entry name" value="PPIase_dom_sf"/>
</dbReference>
<dbReference type="Gene3D" id="3.30.70.2210">
    <property type="match status" value="1"/>
</dbReference>
<evidence type="ECO:0000313" key="8">
    <source>
        <dbReference type="EMBL" id="ABR57051.1"/>
    </source>
</evidence>
<keyword evidence="9" id="KW-1185">Reference proteome</keyword>
<comment type="similarity">
    <text evidence="2">Belongs to the FKBP-type PPIase family.</text>
</comment>
<dbReference type="PANTHER" id="PTHR47861:SF2">
    <property type="entry name" value="LONG-TYPE PEPTIDYL-PROLYL CIS-TRANS ISOMERASE"/>
    <property type="match status" value="1"/>
</dbReference>
<dbReference type="OrthoDB" id="8615at2157"/>
<evidence type="ECO:0000256" key="3">
    <source>
        <dbReference type="ARBA" id="ARBA00013194"/>
    </source>
</evidence>
<dbReference type="InterPro" id="IPR001179">
    <property type="entry name" value="PPIase_FKBP_dom"/>
</dbReference>
<dbReference type="EMBL" id="CP000743">
    <property type="protein sequence ID" value="ABR57051.1"/>
    <property type="molecule type" value="Genomic_DNA"/>
</dbReference>
<dbReference type="HOGENOM" id="CLU_073526_0_0_2"/>
<dbReference type="InterPro" id="IPR040825">
    <property type="entry name" value="FKBP26_C"/>
</dbReference>
<feature type="domain" description="PPIase FKBP-type" evidence="7">
    <location>
        <begin position="5"/>
        <end position="90"/>
    </location>
</feature>
<dbReference type="PROSITE" id="PS50059">
    <property type="entry name" value="FKBP_PPIASE"/>
    <property type="match status" value="1"/>
</dbReference>
<comment type="catalytic activity">
    <reaction evidence="1 6">
        <text>[protein]-peptidylproline (omega=180) = [protein]-peptidylproline (omega=0)</text>
        <dbReference type="Rhea" id="RHEA:16237"/>
        <dbReference type="Rhea" id="RHEA-COMP:10747"/>
        <dbReference type="Rhea" id="RHEA-COMP:10748"/>
        <dbReference type="ChEBI" id="CHEBI:83833"/>
        <dbReference type="ChEBI" id="CHEBI:83834"/>
        <dbReference type="EC" id="5.2.1.8"/>
    </reaction>
</comment>
<sequence>MVESGKLVSISYNGYIDDKLFDTTNEEMAKENNIYNPSMVYGPVVVSVGSKMLVPGLDAALLEMEEGEEKELELQPEQAFGVRDKSKVKIVSMKEFKKHNVQPIKGMPITIDNQVGKVASVNGGRVLVDFNHELAGKVVKYNLKVEKLIEEPEEIIKELIKLYAQKINTDDIAIKLTKKTATITLPESASFLQNLQMIKMAVANEAMARINGMEKVSFVDVFEKKKAKAAKSENNE</sequence>
<evidence type="ECO:0000256" key="6">
    <source>
        <dbReference type="PROSITE-ProRule" id="PRU00277"/>
    </source>
</evidence>
<dbReference type="Gene3D" id="2.40.10.330">
    <property type="match status" value="1"/>
</dbReference>
<dbReference type="InterPro" id="IPR054016">
    <property type="entry name" value="FKBP26_IF"/>
</dbReference>
<organism evidence="8 9">
    <name type="scientific">Methanococcus aeolicus (strain ATCC BAA-1280 / DSM 17508 / OCM 812 / Nankai-3)</name>
    <dbReference type="NCBI Taxonomy" id="419665"/>
    <lineage>
        <taxon>Archaea</taxon>
        <taxon>Methanobacteriati</taxon>
        <taxon>Methanobacteriota</taxon>
        <taxon>Methanomada group</taxon>
        <taxon>Methanococci</taxon>
        <taxon>Methanococcales</taxon>
        <taxon>Methanococcaceae</taxon>
        <taxon>Methanococcus</taxon>
    </lineage>
</organism>
<dbReference type="GO" id="GO:0003755">
    <property type="term" value="F:peptidyl-prolyl cis-trans isomerase activity"/>
    <property type="evidence" value="ECO:0007669"/>
    <property type="project" value="UniProtKB-KW"/>
</dbReference>
<evidence type="ECO:0000313" key="9">
    <source>
        <dbReference type="Proteomes" id="UP000001106"/>
    </source>
</evidence>
<dbReference type="AlphaFoldDB" id="A6UX29"/>
<dbReference type="KEGG" id="mae:Maeo_1475"/>
<name>A6UX29_META3</name>